<gene>
    <name evidence="1" type="ORF">SAMN05216323_100153</name>
</gene>
<name>A0A1G6GH20_9BACT</name>
<accession>A0A1G6GH20</accession>
<protein>
    <recommendedName>
        <fullName evidence="3">Polysaccharide deacetylase</fullName>
    </recommendedName>
</protein>
<reference evidence="1 2" key="1">
    <citation type="submission" date="2016-09" db="EMBL/GenBank/DDBJ databases">
        <authorList>
            <person name="Capua I."/>
            <person name="De Benedictis P."/>
            <person name="Joannis T."/>
            <person name="Lombin L.H."/>
            <person name="Cattoli G."/>
        </authorList>
    </citation>
    <scope>NUCLEOTIDE SEQUENCE [LARGE SCALE GENOMIC DNA]</scope>
    <source>
        <strain evidence="1 2">A7P-90m</strain>
    </source>
</reference>
<keyword evidence="2" id="KW-1185">Reference proteome</keyword>
<dbReference type="SUPFAM" id="SSF88713">
    <property type="entry name" value="Glycoside hydrolase/deacetylase"/>
    <property type="match status" value="1"/>
</dbReference>
<evidence type="ECO:0008006" key="3">
    <source>
        <dbReference type="Google" id="ProtNLM"/>
    </source>
</evidence>
<evidence type="ECO:0000313" key="1">
    <source>
        <dbReference type="EMBL" id="SDB81287.1"/>
    </source>
</evidence>
<dbReference type="EMBL" id="FMYP01000001">
    <property type="protein sequence ID" value="SDB81287.1"/>
    <property type="molecule type" value="Genomic_DNA"/>
</dbReference>
<dbReference type="GO" id="GO:0005975">
    <property type="term" value="P:carbohydrate metabolic process"/>
    <property type="evidence" value="ECO:0007669"/>
    <property type="project" value="InterPro"/>
</dbReference>
<dbReference type="OrthoDB" id="1016932at2"/>
<dbReference type="AlphaFoldDB" id="A0A1G6GH20"/>
<dbReference type="RefSeq" id="WP_092433995.1">
    <property type="nucleotide sequence ID" value="NZ_FMYP01000001.1"/>
</dbReference>
<dbReference type="Proteomes" id="UP000199452">
    <property type="component" value="Unassembled WGS sequence"/>
</dbReference>
<proteinExistence type="predicted"/>
<sequence length="300" mass="34884">MRDFTIIQYTKMLKTLLAQGFSFQPFFAFIENPNPKVIMLRHDVDKLPENSLKTAQLEASLGIRGSYYFRTVPCSYSVEIIREIARLGHEVGYHYETMDSARLKVKGDKLKEKGFEVKNERSKCSEDPDLSGLKDRKDNREADIDRHIDAAYEEFCEKLELIRGLVPVTTICMHGSPQSAYDNKDIWRKFDYKALGVIGEPYFDIDFDKVFYLTDTGRRWNGYKVSVRDKMPQQARWAREGLIFKTTTDIINAAKSGRLPNQIMITVHPQRWSNAAIPWAKELVLQNIKNVVKWAMIRMR</sequence>
<evidence type="ECO:0000313" key="2">
    <source>
        <dbReference type="Proteomes" id="UP000199452"/>
    </source>
</evidence>
<dbReference type="InterPro" id="IPR011330">
    <property type="entry name" value="Glyco_hydro/deAcase_b/a-brl"/>
</dbReference>
<organism evidence="1 2">
    <name type="scientific">Williamwhitmania taraxaci</name>
    <dbReference type="NCBI Taxonomy" id="1640674"/>
    <lineage>
        <taxon>Bacteria</taxon>
        <taxon>Pseudomonadati</taxon>
        <taxon>Bacteroidota</taxon>
        <taxon>Bacteroidia</taxon>
        <taxon>Bacteroidales</taxon>
        <taxon>Williamwhitmaniaceae</taxon>
        <taxon>Williamwhitmania</taxon>
    </lineage>
</organism>
<dbReference type="STRING" id="1640674.SAMN05216323_100153"/>